<dbReference type="Gene3D" id="2.170.270.10">
    <property type="entry name" value="SET domain"/>
    <property type="match status" value="1"/>
</dbReference>
<dbReference type="InterPro" id="IPR032675">
    <property type="entry name" value="LRR_dom_sf"/>
</dbReference>
<dbReference type="SUPFAM" id="SSF52058">
    <property type="entry name" value="L domain-like"/>
    <property type="match status" value="1"/>
</dbReference>
<dbReference type="AlphaFoldDB" id="A0A9K3GE51"/>
<dbReference type="PANTHER" id="PTHR48009">
    <property type="entry name" value="LEUCINE-RICH REPEAT (LRR) FAMILY PROTEIN"/>
    <property type="match status" value="1"/>
</dbReference>
<feature type="compositionally biased region" description="Basic residues" evidence="1">
    <location>
        <begin position="500"/>
        <end position="525"/>
    </location>
</feature>
<comment type="caution">
    <text evidence="2">The sequence shown here is derived from an EMBL/GenBank/DDBJ whole genome shotgun (WGS) entry which is preliminary data.</text>
</comment>
<feature type="region of interest" description="Disordered" evidence="1">
    <location>
        <begin position="411"/>
        <end position="459"/>
    </location>
</feature>
<gene>
    <name evidence="2" type="ORF">KIPB_000147</name>
</gene>
<dbReference type="EMBL" id="BDIP01000015">
    <property type="protein sequence ID" value="GIQ79498.1"/>
    <property type="molecule type" value="Genomic_DNA"/>
</dbReference>
<dbReference type="InterPro" id="IPR046341">
    <property type="entry name" value="SET_dom_sf"/>
</dbReference>
<name>A0A9K3GE51_9EUKA</name>
<feature type="compositionally biased region" description="Basic and acidic residues" evidence="1">
    <location>
        <begin position="447"/>
        <end position="459"/>
    </location>
</feature>
<evidence type="ECO:0008006" key="4">
    <source>
        <dbReference type="Google" id="ProtNLM"/>
    </source>
</evidence>
<proteinExistence type="predicted"/>
<sequence>MRGSFRWGGGGGGGGGDGVGCDAYDHVITLELPLFGLTGKLPNEIGCLPYLESLILENNSMVTLLPANICSLDNLSNLILNRAFIVGPLPDCICDMPSLAQFHMSGNFMNSPLPECMGNNSALDSFRADCSYLQGEVPTAMYASGHLEELYVRCNFDLTCPPENEWSPNTMVLCGTEDCDEECSDVDPIGCSPVIDIAGCGTTSPSTPRPLRSYCAWRHPGKVVHAARPISAGDELCVTYIDHTLPTKDRQALLQKEYHLTCKCPACTMDTQAMSARDIECTHYQEGRVSLVDCVSQKYNEMALHHALECLSLVEGVFQADPLLMCAALTDAIQAAALVQNGPLVMYLMQLAYQNCVHGYGQDSEVTEYAMESIQDPHSNPEIKALAGMAGPCLGLAPSTPSMAPVGERPPLTLPDTLRPEWTMGGMGEGKAKKKGKRMTRPNRLPQKADERERLRQQEVAAKRAVQEAKRVAAEGRRNNEEARLAAAEAKRVSEAKGKASAKARLAAKRARREAKERKKTAGKA</sequence>
<feature type="compositionally biased region" description="Basic residues" evidence="1">
    <location>
        <begin position="432"/>
        <end position="441"/>
    </location>
</feature>
<feature type="region of interest" description="Disordered" evidence="1">
    <location>
        <begin position="491"/>
        <end position="525"/>
    </location>
</feature>
<evidence type="ECO:0000256" key="1">
    <source>
        <dbReference type="SAM" id="MobiDB-lite"/>
    </source>
</evidence>
<evidence type="ECO:0000313" key="3">
    <source>
        <dbReference type="Proteomes" id="UP000265618"/>
    </source>
</evidence>
<dbReference type="OrthoDB" id="5945798at2759"/>
<dbReference type="PANTHER" id="PTHR48009:SF4">
    <property type="entry name" value="LEUCINE-RICH REPEAT (LRR) FAMILY PROTEIN"/>
    <property type="match status" value="1"/>
</dbReference>
<keyword evidence="3" id="KW-1185">Reference proteome</keyword>
<accession>A0A9K3GE51</accession>
<organism evidence="2 3">
    <name type="scientific">Kipferlia bialata</name>
    <dbReference type="NCBI Taxonomy" id="797122"/>
    <lineage>
        <taxon>Eukaryota</taxon>
        <taxon>Metamonada</taxon>
        <taxon>Carpediemonas-like organisms</taxon>
        <taxon>Kipferlia</taxon>
    </lineage>
</organism>
<dbReference type="InterPro" id="IPR053213">
    <property type="entry name" value="RLP29"/>
</dbReference>
<dbReference type="Proteomes" id="UP000265618">
    <property type="component" value="Unassembled WGS sequence"/>
</dbReference>
<dbReference type="SUPFAM" id="SSF82199">
    <property type="entry name" value="SET domain"/>
    <property type="match status" value="1"/>
</dbReference>
<reference evidence="2 3" key="1">
    <citation type="journal article" date="2018" name="PLoS ONE">
        <title>The draft genome of Kipferlia bialata reveals reductive genome evolution in fornicate parasites.</title>
        <authorList>
            <person name="Tanifuji G."/>
            <person name="Takabayashi S."/>
            <person name="Kume K."/>
            <person name="Takagi M."/>
            <person name="Nakayama T."/>
            <person name="Kamikawa R."/>
            <person name="Inagaki Y."/>
            <person name="Hashimoto T."/>
        </authorList>
    </citation>
    <scope>NUCLEOTIDE SEQUENCE [LARGE SCALE GENOMIC DNA]</scope>
    <source>
        <strain evidence="2">NY0173</strain>
    </source>
</reference>
<protein>
    <recommendedName>
        <fullName evidence="4">SET domain-containing protein</fullName>
    </recommendedName>
</protein>
<evidence type="ECO:0000313" key="2">
    <source>
        <dbReference type="EMBL" id="GIQ79498.1"/>
    </source>
</evidence>
<dbReference type="Gene3D" id="3.80.10.10">
    <property type="entry name" value="Ribonuclease Inhibitor"/>
    <property type="match status" value="1"/>
</dbReference>